<protein>
    <submittedName>
        <fullName evidence="1">Uncharacterized protein</fullName>
    </submittedName>
</protein>
<feature type="non-terminal residue" evidence="1">
    <location>
        <position position="1"/>
    </location>
</feature>
<dbReference type="EMBL" id="RAWG01000136">
    <property type="protein sequence ID" value="RKH40275.1"/>
    <property type="molecule type" value="Genomic_DNA"/>
</dbReference>
<accession>A0A3A8NGE3</accession>
<evidence type="ECO:0000313" key="2">
    <source>
        <dbReference type="Proteomes" id="UP000273405"/>
    </source>
</evidence>
<organism evidence="1 2">
    <name type="scientific">Corallococcus sicarius</name>
    <dbReference type="NCBI Taxonomy" id="2316726"/>
    <lineage>
        <taxon>Bacteria</taxon>
        <taxon>Pseudomonadati</taxon>
        <taxon>Myxococcota</taxon>
        <taxon>Myxococcia</taxon>
        <taxon>Myxococcales</taxon>
        <taxon>Cystobacterineae</taxon>
        <taxon>Myxococcaceae</taxon>
        <taxon>Corallococcus</taxon>
    </lineage>
</organism>
<reference evidence="2" key="1">
    <citation type="submission" date="2018-09" db="EMBL/GenBank/DDBJ databases">
        <authorList>
            <person name="Livingstone P.G."/>
            <person name="Whitworth D.E."/>
        </authorList>
    </citation>
    <scope>NUCLEOTIDE SEQUENCE [LARGE SCALE GENOMIC DNA]</scope>
    <source>
        <strain evidence="2">CA040B</strain>
    </source>
</reference>
<dbReference type="AlphaFoldDB" id="A0A3A8NGE3"/>
<proteinExistence type="predicted"/>
<sequence>GYAGEVFTLGLPEGSASDFTRPLTYGNPYPSSWGSVGYAQYPFRVWLPIPAGSGSSFGALGLMFTQERLEDLVAGPVQPRVSPPRSLTLDGVDATTSLQVGSLTPVVAWQAPTLGTPSAYRVTVYAQGAYSPRNRGYVYVPGALTQVRLPPGLLSPGLMHYLRVTAIDAPSFDLSRRGSTQYLLPIGHADALSGVFTTP</sequence>
<evidence type="ECO:0000313" key="1">
    <source>
        <dbReference type="EMBL" id="RKH40275.1"/>
    </source>
</evidence>
<keyword evidence="2" id="KW-1185">Reference proteome</keyword>
<dbReference type="Proteomes" id="UP000273405">
    <property type="component" value="Unassembled WGS sequence"/>
</dbReference>
<name>A0A3A8NGE3_9BACT</name>
<gene>
    <name evidence="1" type="ORF">D7X12_21195</name>
</gene>
<comment type="caution">
    <text evidence="1">The sequence shown here is derived from an EMBL/GenBank/DDBJ whole genome shotgun (WGS) entry which is preliminary data.</text>
</comment>